<dbReference type="CDD" id="cd03225">
    <property type="entry name" value="ABC_cobalt_CbiO_domain1"/>
    <property type="match status" value="1"/>
</dbReference>
<dbReference type="GO" id="GO:0016887">
    <property type="term" value="F:ATP hydrolysis activity"/>
    <property type="evidence" value="ECO:0007669"/>
    <property type="project" value="InterPro"/>
</dbReference>
<evidence type="ECO:0000256" key="5">
    <source>
        <dbReference type="ARBA" id="ARBA00022741"/>
    </source>
</evidence>
<dbReference type="InterPro" id="IPR027417">
    <property type="entry name" value="P-loop_NTPase"/>
</dbReference>
<keyword evidence="7" id="KW-1278">Translocase</keyword>
<evidence type="ECO:0000313" key="12">
    <source>
        <dbReference type="EMBL" id="OAN44558.1"/>
    </source>
</evidence>
<comment type="similarity">
    <text evidence="2 10">Belongs to the ABC transporter superfamily.</text>
</comment>
<dbReference type="PANTHER" id="PTHR43553:SF24">
    <property type="entry name" value="ENERGY-COUPLING FACTOR TRANSPORTER ATP-BINDING PROTEIN ECFA1"/>
    <property type="match status" value="1"/>
</dbReference>
<dbReference type="InterPro" id="IPR003439">
    <property type="entry name" value="ABC_transporter-like_ATP-bd"/>
</dbReference>
<dbReference type="GO" id="GO:0006824">
    <property type="term" value="P:cobalt ion transport"/>
    <property type="evidence" value="ECO:0007669"/>
    <property type="project" value="InterPro"/>
</dbReference>
<dbReference type="FunFam" id="3.40.50.300:FF:000224">
    <property type="entry name" value="Energy-coupling factor transporter ATP-binding protein EcfA"/>
    <property type="match status" value="1"/>
</dbReference>
<evidence type="ECO:0000256" key="9">
    <source>
        <dbReference type="ARBA" id="ARBA00025157"/>
    </source>
</evidence>
<dbReference type="OrthoDB" id="9784332at2"/>
<dbReference type="InterPro" id="IPR017871">
    <property type="entry name" value="ABC_transporter-like_CS"/>
</dbReference>
<comment type="function">
    <text evidence="10">Part of an ABC transporter complex. Responsible for energy coupling to the transport system.</text>
</comment>
<organism evidence="12 13">
    <name type="scientific">Chloroflexus islandicus</name>
    <dbReference type="NCBI Taxonomy" id="1707952"/>
    <lineage>
        <taxon>Bacteria</taxon>
        <taxon>Bacillati</taxon>
        <taxon>Chloroflexota</taxon>
        <taxon>Chloroflexia</taxon>
        <taxon>Chloroflexales</taxon>
        <taxon>Chloroflexineae</taxon>
        <taxon>Chloroflexaceae</taxon>
        <taxon>Chloroflexus</taxon>
    </lineage>
</organism>
<dbReference type="PROSITE" id="PS00211">
    <property type="entry name" value="ABC_TRANSPORTER_1"/>
    <property type="match status" value="1"/>
</dbReference>
<keyword evidence="13" id="KW-1185">Reference proteome</keyword>
<evidence type="ECO:0000256" key="8">
    <source>
        <dbReference type="ARBA" id="ARBA00023136"/>
    </source>
</evidence>
<protein>
    <recommendedName>
        <fullName evidence="10">ABC transporter ATP-binding protein</fullName>
    </recommendedName>
</protein>
<evidence type="ECO:0000259" key="11">
    <source>
        <dbReference type="PROSITE" id="PS50893"/>
    </source>
</evidence>
<dbReference type="Proteomes" id="UP000078287">
    <property type="component" value="Unassembled WGS sequence"/>
</dbReference>
<dbReference type="InterPro" id="IPR003593">
    <property type="entry name" value="AAA+_ATPase"/>
</dbReference>
<name>A0A178M948_9CHLR</name>
<dbReference type="PANTHER" id="PTHR43553">
    <property type="entry name" value="HEAVY METAL TRANSPORTER"/>
    <property type="match status" value="1"/>
</dbReference>
<comment type="subcellular location">
    <subcellularLocation>
        <location evidence="1 10">Cell membrane</location>
        <topology evidence="1 10">Peripheral membrane protein</topology>
    </subcellularLocation>
</comment>
<dbReference type="Pfam" id="PF00005">
    <property type="entry name" value="ABC_tran"/>
    <property type="match status" value="1"/>
</dbReference>
<dbReference type="InterPro" id="IPR005876">
    <property type="entry name" value="Co_trans_ATP-bd"/>
</dbReference>
<dbReference type="InterPro" id="IPR015856">
    <property type="entry name" value="ABC_transpr_CbiO/EcfA_su"/>
</dbReference>
<evidence type="ECO:0000256" key="2">
    <source>
        <dbReference type="ARBA" id="ARBA00005417"/>
    </source>
</evidence>
<evidence type="ECO:0000256" key="1">
    <source>
        <dbReference type="ARBA" id="ARBA00004202"/>
    </source>
</evidence>
<comment type="function">
    <text evidence="9">Probably part of an ABC transporter complex. Responsible for energy coupling to the transport system.</text>
</comment>
<dbReference type="InterPro" id="IPR050095">
    <property type="entry name" value="ECF_ABC_transporter_ATP-bd"/>
</dbReference>
<dbReference type="GO" id="GO:0043190">
    <property type="term" value="C:ATP-binding cassette (ABC) transporter complex"/>
    <property type="evidence" value="ECO:0007669"/>
    <property type="project" value="TreeGrafter"/>
</dbReference>
<keyword evidence="5 10" id="KW-0547">Nucleotide-binding</keyword>
<dbReference type="SMART" id="SM00382">
    <property type="entry name" value="AAA"/>
    <property type="match status" value="1"/>
</dbReference>
<sequence>MTALLALEAVSYQFPGNPNPALQAASLPIAAGQRIVVLGRNGAGKSTLLLVASGIIRPQQGRVWLHGAPVDYSRSGLRRLRQHVGLVMQSPDDQLFSASVWQDMSFGPLNLGLSAAAARQAVLDAAAMCDVTDLLDRPTHALSGGQKARVALAGVLAMRPQCLLVDEATAGLDLWARQQVVRVFDRLVAEGGTVVLATHDLALARRWADLVVVLHEGRIVAVAPPAAVWAEPALRALIAPPEAWEGL</sequence>
<dbReference type="PROSITE" id="PS50893">
    <property type="entry name" value="ABC_TRANSPORTER_2"/>
    <property type="match status" value="1"/>
</dbReference>
<dbReference type="STRING" id="1707952.A6A03_16575"/>
<comment type="caution">
    <text evidence="12">The sequence shown here is derived from an EMBL/GenBank/DDBJ whole genome shotgun (WGS) entry which is preliminary data.</text>
</comment>
<reference evidence="12 13" key="1">
    <citation type="submission" date="2016-04" db="EMBL/GenBank/DDBJ databases">
        <title>Chloroflexus islandicus sp. nov., a thermophilic filamentous anoxygenic phototrophic bacterium from geyser Strokkur (Iceland).</title>
        <authorList>
            <person name="Gaisin V.A."/>
            <person name="Kalashnikov A.M."/>
            <person name="Sukhacheva M.V."/>
            <person name="Grouzdev D.S."/>
            <person name="Ivanov T.M."/>
            <person name="Kuznetsov B."/>
            <person name="Gorlenko V.M."/>
        </authorList>
    </citation>
    <scope>NUCLEOTIDE SEQUENCE [LARGE SCALE GENOMIC DNA]</scope>
    <source>
        <strain evidence="13">isl-2</strain>
    </source>
</reference>
<dbReference type="SUPFAM" id="SSF52540">
    <property type="entry name" value="P-loop containing nucleoside triphosphate hydrolases"/>
    <property type="match status" value="1"/>
</dbReference>
<evidence type="ECO:0000256" key="7">
    <source>
        <dbReference type="ARBA" id="ARBA00022967"/>
    </source>
</evidence>
<keyword evidence="4 10" id="KW-1003">Cell membrane</keyword>
<proteinExistence type="inferred from homology"/>
<keyword evidence="8 10" id="KW-0472">Membrane</keyword>
<dbReference type="NCBIfam" id="TIGR01166">
    <property type="entry name" value="cbiO"/>
    <property type="match status" value="1"/>
</dbReference>
<evidence type="ECO:0000256" key="4">
    <source>
        <dbReference type="ARBA" id="ARBA00022475"/>
    </source>
</evidence>
<dbReference type="GO" id="GO:0042626">
    <property type="term" value="F:ATPase-coupled transmembrane transporter activity"/>
    <property type="evidence" value="ECO:0007669"/>
    <property type="project" value="TreeGrafter"/>
</dbReference>
<dbReference type="EMBL" id="LWQS01000065">
    <property type="protein sequence ID" value="OAN44558.1"/>
    <property type="molecule type" value="Genomic_DNA"/>
</dbReference>
<dbReference type="GO" id="GO:0005524">
    <property type="term" value="F:ATP binding"/>
    <property type="evidence" value="ECO:0007669"/>
    <property type="project" value="UniProtKB-UniRule"/>
</dbReference>
<dbReference type="Gene3D" id="3.40.50.300">
    <property type="entry name" value="P-loop containing nucleotide triphosphate hydrolases"/>
    <property type="match status" value="1"/>
</dbReference>
<evidence type="ECO:0000256" key="10">
    <source>
        <dbReference type="RuleBase" id="RU364103"/>
    </source>
</evidence>
<evidence type="ECO:0000256" key="6">
    <source>
        <dbReference type="ARBA" id="ARBA00022840"/>
    </source>
</evidence>
<keyword evidence="6 10" id="KW-0067">ATP-binding</keyword>
<keyword evidence="3 10" id="KW-0813">Transport</keyword>
<feature type="domain" description="ABC transporter" evidence="11">
    <location>
        <begin position="5"/>
        <end position="241"/>
    </location>
</feature>
<gene>
    <name evidence="12" type="ORF">A6A03_16575</name>
</gene>
<evidence type="ECO:0000313" key="13">
    <source>
        <dbReference type="Proteomes" id="UP000078287"/>
    </source>
</evidence>
<evidence type="ECO:0000256" key="3">
    <source>
        <dbReference type="ARBA" id="ARBA00022448"/>
    </source>
</evidence>
<dbReference type="AlphaFoldDB" id="A0A178M948"/>
<dbReference type="RefSeq" id="WP_066789150.1">
    <property type="nucleotide sequence ID" value="NZ_LWQS01000065.1"/>
</dbReference>
<accession>A0A178M948</accession>